<dbReference type="CDD" id="cd00303">
    <property type="entry name" value="retropepsin_like"/>
    <property type="match status" value="1"/>
</dbReference>
<evidence type="ECO:0000313" key="3">
    <source>
        <dbReference type="Proteomes" id="UP000054783"/>
    </source>
</evidence>
<protein>
    <recommendedName>
        <fullName evidence="4">CCHC-type domain-containing protein</fullName>
    </recommendedName>
</protein>
<organism evidence="2 3">
    <name type="scientific">Trichinella patagoniensis</name>
    <dbReference type="NCBI Taxonomy" id="990121"/>
    <lineage>
        <taxon>Eukaryota</taxon>
        <taxon>Metazoa</taxon>
        <taxon>Ecdysozoa</taxon>
        <taxon>Nematoda</taxon>
        <taxon>Enoplea</taxon>
        <taxon>Dorylaimia</taxon>
        <taxon>Trichinellida</taxon>
        <taxon>Trichinellidae</taxon>
        <taxon>Trichinella</taxon>
    </lineage>
</organism>
<proteinExistence type="predicted"/>
<dbReference type="InterPro" id="IPR021109">
    <property type="entry name" value="Peptidase_aspartic_dom_sf"/>
</dbReference>
<dbReference type="Gene3D" id="2.40.70.10">
    <property type="entry name" value="Acid Proteases"/>
    <property type="match status" value="1"/>
</dbReference>
<comment type="caution">
    <text evidence="2">The sequence shown here is derived from an EMBL/GenBank/DDBJ whole genome shotgun (WGS) entry which is preliminary data.</text>
</comment>
<evidence type="ECO:0008006" key="4">
    <source>
        <dbReference type="Google" id="ProtNLM"/>
    </source>
</evidence>
<dbReference type="AlphaFoldDB" id="A0A0V0Z0I4"/>
<reference evidence="2 3" key="1">
    <citation type="submission" date="2015-01" db="EMBL/GenBank/DDBJ databases">
        <title>Evolution of Trichinella species and genotypes.</title>
        <authorList>
            <person name="Korhonen P.K."/>
            <person name="Edoardo P."/>
            <person name="Giuseppe L.R."/>
            <person name="Gasser R.B."/>
        </authorList>
    </citation>
    <scope>NUCLEOTIDE SEQUENCE [LARGE SCALE GENOMIC DNA]</scope>
    <source>
        <strain evidence="2">ISS2496</strain>
    </source>
</reference>
<dbReference type="OrthoDB" id="5856733at2759"/>
<dbReference type="STRING" id="990121.A0A0V0Z0I4"/>
<keyword evidence="3" id="KW-1185">Reference proteome</keyword>
<sequence>LAEVLRQLKELLTDNTPAAKKRPPHRQRRRRERRGDRRCWKCGGLGCISRECQASSRDARASEVSITNRTLPVVVIRSPEIETPIVEGSVGGVRCDMLVDTGSAVTLANERFIRQLKTMRDVPKPLIRLETASGIELEITNACVTEIVLGKSVTVQHTVLFVKELSHKILLGWDFMRYHGCTPDPTAGCLRMRQGNIPFLVTAESPQSELMAHHPAQEAMEKMLPSEQESSGKHRSALAAILREFADVLSTS</sequence>
<evidence type="ECO:0000256" key="1">
    <source>
        <dbReference type="SAM" id="MobiDB-lite"/>
    </source>
</evidence>
<feature type="non-terminal residue" evidence="2">
    <location>
        <position position="252"/>
    </location>
</feature>
<feature type="non-terminal residue" evidence="2">
    <location>
        <position position="1"/>
    </location>
</feature>
<dbReference type="Proteomes" id="UP000054783">
    <property type="component" value="Unassembled WGS sequence"/>
</dbReference>
<gene>
    <name evidence="2" type="ORF">T12_1777</name>
</gene>
<feature type="region of interest" description="Disordered" evidence="1">
    <location>
        <begin position="12"/>
        <end position="33"/>
    </location>
</feature>
<name>A0A0V0Z0I4_9BILA</name>
<feature type="compositionally biased region" description="Basic residues" evidence="1">
    <location>
        <begin position="19"/>
        <end position="32"/>
    </location>
</feature>
<dbReference type="EMBL" id="JYDQ01001245">
    <property type="protein sequence ID" value="KRY05546.1"/>
    <property type="molecule type" value="Genomic_DNA"/>
</dbReference>
<accession>A0A0V0Z0I4</accession>
<dbReference type="Pfam" id="PF13975">
    <property type="entry name" value="gag-asp_proteas"/>
    <property type="match status" value="1"/>
</dbReference>
<dbReference type="SUPFAM" id="SSF50630">
    <property type="entry name" value="Acid proteases"/>
    <property type="match status" value="1"/>
</dbReference>
<evidence type="ECO:0000313" key="2">
    <source>
        <dbReference type="EMBL" id="KRY05546.1"/>
    </source>
</evidence>